<dbReference type="Proteomes" id="UP000194946">
    <property type="component" value="Unassembled WGS sequence"/>
</dbReference>
<keyword evidence="1" id="KW-0812">Transmembrane</keyword>
<sequence length="363" mass="41634">MFSNMNTKYIIVGILCVLLVILGSWVMFKDKNIYEYDVKVSSAGGYSALLDFNHNYFTDQQGKILLPFTSFGGAVADGWAGGQQATAMGIKAPLPYGVKVRWFSITENQFWEGDAVLNQEKLEQLKHYRIHDVLYHNNNNFLDLSDFVINYAPGGLVTIWMTGSSEEYLITQFKAHKIEVLDWDSFIQPVLGEKISRKDYLAFQMDLKNGGASLDAKIRQEVLTKTVPGAEQWLRLMKQYSWFLKTNSSYELKGYFANYLNGEQYSTQQNQDQIKKLRAIPIAITVLLKSYKTKENIRLDFDFNKEEIMDGFEKLSQNQQGSEPIQLYLDINDTISEVSVYLIKGSEKIEIKNAKITQKDFPE</sequence>
<evidence type="ECO:0000313" key="2">
    <source>
        <dbReference type="EMBL" id="OUI77772.1"/>
    </source>
</evidence>
<dbReference type="AlphaFoldDB" id="A0A251ZSZ5"/>
<keyword evidence="3" id="KW-1185">Reference proteome</keyword>
<dbReference type="EMBL" id="JOPB01000019">
    <property type="protein sequence ID" value="OUI77772.1"/>
    <property type="molecule type" value="Genomic_DNA"/>
</dbReference>
<name>A0A251ZSZ5_9PROT</name>
<keyword evidence="1" id="KW-1133">Transmembrane helix</keyword>
<evidence type="ECO:0000313" key="3">
    <source>
        <dbReference type="Proteomes" id="UP000194946"/>
    </source>
</evidence>
<organism evidence="2 3">
    <name type="scientific">Commensalibacter intestini</name>
    <dbReference type="NCBI Taxonomy" id="479936"/>
    <lineage>
        <taxon>Bacteria</taxon>
        <taxon>Pseudomonadati</taxon>
        <taxon>Pseudomonadota</taxon>
        <taxon>Alphaproteobacteria</taxon>
        <taxon>Acetobacterales</taxon>
        <taxon>Acetobacteraceae</taxon>
    </lineage>
</organism>
<gene>
    <name evidence="2" type="ORF">HK18_02910</name>
</gene>
<comment type="caution">
    <text evidence="2">The sequence shown here is derived from an EMBL/GenBank/DDBJ whole genome shotgun (WGS) entry which is preliminary data.</text>
</comment>
<proteinExistence type="predicted"/>
<feature type="transmembrane region" description="Helical" evidence="1">
    <location>
        <begin position="9"/>
        <end position="28"/>
    </location>
</feature>
<accession>A0A251ZSZ5</accession>
<protein>
    <recommendedName>
        <fullName evidence="4">DUF2931 family protein</fullName>
    </recommendedName>
</protein>
<dbReference type="Pfam" id="PF11153">
    <property type="entry name" value="DUF2931"/>
    <property type="match status" value="1"/>
</dbReference>
<keyword evidence="1" id="KW-0472">Membrane</keyword>
<evidence type="ECO:0008006" key="4">
    <source>
        <dbReference type="Google" id="ProtNLM"/>
    </source>
</evidence>
<dbReference type="RefSeq" id="WP_086632677.1">
    <property type="nucleotide sequence ID" value="NZ_JOPB01000019.1"/>
</dbReference>
<dbReference type="InterPro" id="IPR021326">
    <property type="entry name" value="DUF2931"/>
</dbReference>
<reference evidence="3" key="1">
    <citation type="submission" date="2014-06" db="EMBL/GenBank/DDBJ databases">
        <authorList>
            <person name="Winans N.J."/>
            <person name="Newell P.D."/>
            <person name="Douglas A.E."/>
        </authorList>
    </citation>
    <scope>NUCLEOTIDE SEQUENCE [LARGE SCALE GENOMIC DNA]</scope>
    <source>
        <strain evidence="3">DmL_052</strain>
    </source>
</reference>
<evidence type="ECO:0000256" key="1">
    <source>
        <dbReference type="SAM" id="Phobius"/>
    </source>
</evidence>